<evidence type="ECO:0000313" key="3">
    <source>
        <dbReference type="Proteomes" id="UP000053660"/>
    </source>
</evidence>
<evidence type="ECO:0000313" key="2">
    <source>
        <dbReference type="EMBL" id="KHJ88057.1"/>
    </source>
</evidence>
<feature type="coiled-coil region" evidence="1">
    <location>
        <begin position="36"/>
        <end position="63"/>
    </location>
</feature>
<reference evidence="2 3" key="1">
    <citation type="submission" date="2014-03" db="EMBL/GenBank/DDBJ databases">
        <title>Draft genome of the hookworm Oesophagostomum dentatum.</title>
        <authorList>
            <person name="Mitreva M."/>
        </authorList>
    </citation>
    <scope>NUCLEOTIDE SEQUENCE [LARGE SCALE GENOMIC DNA]</scope>
    <source>
        <strain evidence="2 3">OD-Hann</strain>
    </source>
</reference>
<accession>A0A0B1SX30</accession>
<protein>
    <submittedName>
        <fullName evidence="2">Uncharacterized protein</fullName>
    </submittedName>
</protein>
<organism evidence="2 3">
    <name type="scientific">Oesophagostomum dentatum</name>
    <name type="common">Nodular worm</name>
    <dbReference type="NCBI Taxonomy" id="61180"/>
    <lineage>
        <taxon>Eukaryota</taxon>
        <taxon>Metazoa</taxon>
        <taxon>Ecdysozoa</taxon>
        <taxon>Nematoda</taxon>
        <taxon>Chromadorea</taxon>
        <taxon>Rhabditida</taxon>
        <taxon>Rhabditina</taxon>
        <taxon>Rhabditomorpha</taxon>
        <taxon>Strongyloidea</taxon>
        <taxon>Strongylidae</taxon>
        <taxon>Oesophagostomum</taxon>
    </lineage>
</organism>
<sequence length="99" mass="11549">MHPDFPVKPPSLINYYCKKHGYATGFGKIKEVADRMKEDQAGRQECEKELAELEKTFLEKLEEFLANNNGVLRPKQREFVEHKVKLIRKKVRFSPATLS</sequence>
<keyword evidence="3" id="KW-1185">Reference proteome</keyword>
<evidence type="ECO:0000256" key="1">
    <source>
        <dbReference type="SAM" id="Coils"/>
    </source>
</evidence>
<dbReference type="Proteomes" id="UP000053660">
    <property type="component" value="Unassembled WGS sequence"/>
</dbReference>
<dbReference type="EMBL" id="KN556527">
    <property type="protein sequence ID" value="KHJ88057.1"/>
    <property type="molecule type" value="Genomic_DNA"/>
</dbReference>
<name>A0A0B1SX30_OESDE</name>
<keyword evidence="1" id="KW-0175">Coiled coil</keyword>
<dbReference type="OrthoDB" id="5831108at2759"/>
<proteinExistence type="predicted"/>
<gene>
    <name evidence="2" type="ORF">OESDEN_12152</name>
</gene>
<dbReference type="AlphaFoldDB" id="A0A0B1SX30"/>